<evidence type="ECO:0000259" key="12">
    <source>
        <dbReference type="Pfam" id="PF00107"/>
    </source>
</evidence>
<comment type="subunit">
    <text evidence="3">Homodimer.</text>
</comment>
<dbReference type="SUPFAM" id="SSF51735">
    <property type="entry name" value="NAD(P)-binding Rossmann-fold domains"/>
    <property type="match status" value="1"/>
</dbReference>
<dbReference type="CDD" id="cd05283">
    <property type="entry name" value="CAD1"/>
    <property type="match status" value="1"/>
</dbReference>
<comment type="similarity">
    <text evidence="2 11">Belongs to the zinc-containing alcohol dehydrogenase family.</text>
</comment>
<keyword evidence="8" id="KW-0560">Oxidoreductase</keyword>
<dbReference type="EMBL" id="ML736157">
    <property type="protein sequence ID" value="KAE8383137.1"/>
    <property type="molecule type" value="Genomic_DNA"/>
</dbReference>
<dbReference type="PANTHER" id="PTHR42683">
    <property type="entry name" value="ALDEHYDE REDUCTASE"/>
    <property type="match status" value="1"/>
</dbReference>
<dbReference type="Pfam" id="PF08240">
    <property type="entry name" value="ADH_N"/>
    <property type="match status" value="1"/>
</dbReference>
<dbReference type="InterPro" id="IPR011032">
    <property type="entry name" value="GroES-like_sf"/>
</dbReference>
<proteinExistence type="inferred from homology"/>
<evidence type="ECO:0000256" key="8">
    <source>
        <dbReference type="ARBA" id="ARBA00023002"/>
    </source>
</evidence>
<keyword evidence="7" id="KW-0521">NADP</keyword>
<feature type="domain" description="Alcohol dehydrogenase-like C-terminal" evidence="12">
    <location>
        <begin position="198"/>
        <end position="323"/>
    </location>
</feature>
<dbReference type="GO" id="GO:0008270">
    <property type="term" value="F:zinc ion binding"/>
    <property type="evidence" value="ECO:0007669"/>
    <property type="project" value="InterPro"/>
</dbReference>
<sequence length="363" mass="39590">MTNYDYRFEGWMGLDPSSAEGKMKWQEYTPKEWEETDIDIKITHCGICGSDLHTLRSGWDWLPTKFPCCVGHEIVGIAVRVGSRAEGNIQIGDRVGVGAQSDSCLGRLGDCPQCAMGCEQYCPKFVTTYSGTYLNGGTSYGGYARYHRSPSHFVVKIPDAIPSHEAAPMLCGGITVYSPLKYNNCGPGKRVGIIGLGGLGHFGVLFAKALGADKVVAISRRESKKSDSLKLGADLYIATDDEPDWADKYAQSLDLIVSTVSSAQMPMAQYIGLLTPSGTFVQVGLPEDGELSAPILPLMLRRKVESSMCGSPDEIRDMLDVAAKAQVKPWINLVPMKDANMAIQDMDAGKARYRYVLYNEDSL</sequence>
<evidence type="ECO:0000313" key="14">
    <source>
        <dbReference type="EMBL" id="KAE8383137.1"/>
    </source>
</evidence>
<keyword evidence="6 11" id="KW-0862">Zinc</keyword>
<evidence type="ECO:0000256" key="1">
    <source>
        <dbReference type="ARBA" id="ARBA00001947"/>
    </source>
</evidence>
<evidence type="ECO:0000313" key="15">
    <source>
        <dbReference type="Proteomes" id="UP000326198"/>
    </source>
</evidence>
<dbReference type="InterPro" id="IPR047109">
    <property type="entry name" value="CAD-like"/>
</dbReference>
<protein>
    <recommendedName>
        <fullName evidence="9">alcohol dehydrogenase (NADP(+))</fullName>
        <ecNumber evidence="9">1.1.1.2</ecNumber>
    </recommendedName>
</protein>
<reference evidence="14 15" key="1">
    <citation type="submission" date="2019-04" db="EMBL/GenBank/DDBJ databases">
        <title>Friends and foes A comparative genomics studyof 23 Aspergillus species from section Flavi.</title>
        <authorList>
            <consortium name="DOE Joint Genome Institute"/>
            <person name="Kjaerbolling I."/>
            <person name="Vesth T."/>
            <person name="Frisvad J.C."/>
            <person name="Nybo J.L."/>
            <person name="Theobald S."/>
            <person name="Kildgaard S."/>
            <person name="Isbrandt T."/>
            <person name="Kuo A."/>
            <person name="Sato A."/>
            <person name="Lyhne E.K."/>
            <person name="Kogle M.E."/>
            <person name="Wiebenga A."/>
            <person name="Kun R.S."/>
            <person name="Lubbers R.J."/>
            <person name="Makela M.R."/>
            <person name="Barry K."/>
            <person name="Chovatia M."/>
            <person name="Clum A."/>
            <person name="Daum C."/>
            <person name="Haridas S."/>
            <person name="He G."/>
            <person name="LaButti K."/>
            <person name="Lipzen A."/>
            <person name="Mondo S."/>
            <person name="Riley R."/>
            <person name="Salamov A."/>
            <person name="Simmons B.A."/>
            <person name="Magnuson J.K."/>
            <person name="Henrissat B."/>
            <person name="Mortensen U.H."/>
            <person name="Larsen T.O."/>
            <person name="Devries R.P."/>
            <person name="Grigoriev I.V."/>
            <person name="Machida M."/>
            <person name="Baker S.E."/>
            <person name="Andersen M.R."/>
        </authorList>
    </citation>
    <scope>NUCLEOTIDE SEQUENCE [LARGE SCALE GENOMIC DNA]</scope>
    <source>
        <strain evidence="14 15">IBT 29228</strain>
    </source>
</reference>
<evidence type="ECO:0000256" key="5">
    <source>
        <dbReference type="ARBA" id="ARBA00022723"/>
    </source>
</evidence>
<dbReference type="InterPro" id="IPR013154">
    <property type="entry name" value="ADH-like_N"/>
</dbReference>
<dbReference type="GO" id="GO:0006066">
    <property type="term" value="P:alcohol metabolic process"/>
    <property type="evidence" value="ECO:0007669"/>
    <property type="project" value="UniProtKB-ARBA"/>
</dbReference>
<dbReference type="Proteomes" id="UP000326198">
    <property type="component" value="Unassembled WGS sequence"/>
</dbReference>
<comment type="catalytic activity">
    <reaction evidence="10">
        <text>a primary alcohol + NADP(+) = an aldehyde + NADPH + H(+)</text>
        <dbReference type="Rhea" id="RHEA:15937"/>
        <dbReference type="ChEBI" id="CHEBI:15378"/>
        <dbReference type="ChEBI" id="CHEBI:15734"/>
        <dbReference type="ChEBI" id="CHEBI:17478"/>
        <dbReference type="ChEBI" id="CHEBI:57783"/>
        <dbReference type="ChEBI" id="CHEBI:58349"/>
        <dbReference type="EC" id="1.1.1.2"/>
    </reaction>
    <physiologicalReaction direction="left-to-right" evidence="10">
        <dbReference type="Rhea" id="RHEA:15938"/>
    </physiologicalReaction>
    <physiologicalReaction direction="right-to-left" evidence="10">
        <dbReference type="Rhea" id="RHEA:15939"/>
    </physiologicalReaction>
</comment>
<evidence type="ECO:0000256" key="6">
    <source>
        <dbReference type="ARBA" id="ARBA00022833"/>
    </source>
</evidence>
<dbReference type="EC" id="1.1.1.2" evidence="9"/>
<dbReference type="GO" id="GO:0008106">
    <property type="term" value="F:alcohol dehydrogenase (NADP+) activity"/>
    <property type="evidence" value="ECO:0007669"/>
    <property type="project" value="UniProtKB-EC"/>
</dbReference>
<comment type="cofactor">
    <cofactor evidence="1 11">
        <name>Zn(2+)</name>
        <dbReference type="ChEBI" id="CHEBI:29105"/>
    </cofactor>
</comment>
<keyword evidence="4" id="KW-0597">Phosphoprotein</keyword>
<evidence type="ECO:0000256" key="2">
    <source>
        <dbReference type="ARBA" id="ARBA00008072"/>
    </source>
</evidence>
<evidence type="ECO:0000259" key="13">
    <source>
        <dbReference type="Pfam" id="PF08240"/>
    </source>
</evidence>
<evidence type="ECO:0000256" key="3">
    <source>
        <dbReference type="ARBA" id="ARBA00011738"/>
    </source>
</evidence>
<evidence type="ECO:0000256" key="7">
    <source>
        <dbReference type="ARBA" id="ARBA00022857"/>
    </source>
</evidence>
<accession>A0A5N7BNQ1</accession>
<keyword evidence="15" id="KW-1185">Reference proteome</keyword>
<dbReference type="PROSITE" id="PS00059">
    <property type="entry name" value="ADH_ZINC"/>
    <property type="match status" value="1"/>
</dbReference>
<dbReference type="Gene3D" id="3.40.50.720">
    <property type="entry name" value="NAD(P)-binding Rossmann-like Domain"/>
    <property type="match status" value="1"/>
</dbReference>
<dbReference type="InterPro" id="IPR036291">
    <property type="entry name" value="NAD(P)-bd_dom_sf"/>
</dbReference>
<dbReference type="SUPFAM" id="SSF50129">
    <property type="entry name" value="GroES-like"/>
    <property type="match status" value="1"/>
</dbReference>
<dbReference type="Pfam" id="PF00107">
    <property type="entry name" value="ADH_zinc_N"/>
    <property type="match status" value="1"/>
</dbReference>
<dbReference type="InterPro" id="IPR002328">
    <property type="entry name" value="ADH_Zn_CS"/>
</dbReference>
<dbReference type="AlphaFoldDB" id="A0A5N7BNQ1"/>
<organism evidence="14 15">
    <name type="scientific">Aspergillus bertholletiae</name>
    <dbReference type="NCBI Taxonomy" id="1226010"/>
    <lineage>
        <taxon>Eukaryota</taxon>
        <taxon>Fungi</taxon>
        <taxon>Dikarya</taxon>
        <taxon>Ascomycota</taxon>
        <taxon>Pezizomycotina</taxon>
        <taxon>Eurotiomycetes</taxon>
        <taxon>Eurotiomycetidae</taxon>
        <taxon>Eurotiales</taxon>
        <taxon>Aspergillaceae</taxon>
        <taxon>Aspergillus</taxon>
        <taxon>Aspergillus subgen. Circumdati</taxon>
    </lineage>
</organism>
<dbReference type="FunFam" id="3.40.50.720:FF:000158">
    <property type="entry name" value="Zinc-binding alcohol dehydrogenase"/>
    <property type="match status" value="1"/>
</dbReference>
<dbReference type="InterPro" id="IPR013149">
    <property type="entry name" value="ADH-like_C"/>
</dbReference>
<evidence type="ECO:0000256" key="9">
    <source>
        <dbReference type="ARBA" id="ARBA00024074"/>
    </source>
</evidence>
<dbReference type="OrthoDB" id="1879366at2759"/>
<name>A0A5N7BNQ1_9EURO</name>
<evidence type="ECO:0000256" key="4">
    <source>
        <dbReference type="ARBA" id="ARBA00022553"/>
    </source>
</evidence>
<keyword evidence="5 11" id="KW-0479">Metal-binding</keyword>
<gene>
    <name evidence="14" type="ORF">BDV26DRAFT_287923</name>
</gene>
<evidence type="ECO:0000256" key="10">
    <source>
        <dbReference type="ARBA" id="ARBA00050997"/>
    </source>
</evidence>
<dbReference type="Gene3D" id="3.90.180.10">
    <property type="entry name" value="Medium-chain alcohol dehydrogenases, catalytic domain"/>
    <property type="match status" value="1"/>
</dbReference>
<feature type="domain" description="Alcohol dehydrogenase-like N-terminal" evidence="13">
    <location>
        <begin position="35"/>
        <end position="159"/>
    </location>
</feature>
<evidence type="ECO:0000256" key="11">
    <source>
        <dbReference type="RuleBase" id="RU361277"/>
    </source>
</evidence>